<dbReference type="CDD" id="cd14752">
    <property type="entry name" value="GH31_N"/>
    <property type="match status" value="1"/>
</dbReference>
<evidence type="ECO:0000259" key="4">
    <source>
        <dbReference type="Pfam" id="PF13802"/>
    </source>
</evidence>
<feature type="domain" description="Glycoside hydrolase family 31 TIM barrel" evidence="3">
    <location>
        <begin position="246"/>
        <end position="574"/>
    </location>
</feature>
<protein>
    <submittedName>
        <fullName evidence="7">DUF5110 domain-containing protein</fullName>
    </submittedName>
</protein>
<dbReference type="GO" id="GO:0004553">
    <property type="term" value="F:hydrolase activity, hydrolyzing O-glycosyl compounds"/>
    <property type="evidence" value="ECO:0007669"/>
    <property type="project" value="InterPro"/>
</dbReference>
<keyword evidence="8" id="KW-1185">Reference proteome</keyword>
<keyword evidence="2" id="KW-0326">Glycosidase</keyword>
<dbReference type="SUPFAM" id="SSF51445">
    <property type="entry name" value="(Trans)glycosidases"/>
    <property type="match status" value="1"/>
</dbReference>
<dbReference type="InterPro" id="IPR017853">
    <property type="entry name" value="GH"/>
</dbReference>
<dbReference type="InterPro" id="IPR011013">
    <property type="entry name" value="Gal_mutarotase_sf_dom"/>
</dbReference>
<feature type="domain" description="DUF5110" evidence="5">
    <location>
        <begin position="686"/>
        <end position="753"/>
    </location>
</feature>
<comment type="similarity">
    <text evidence="1 2">Belongs to the glycosyl hydrolase 31 family.</text>
</comment>
<dbReference type="InterPro" id="IPR025887">
    <property type="entry name" value="Glyco_hydro_31_N_dom"/>
</dbReference>
<dbReference type="SUPFAM" id="SSF74650">
    <property type="entry name" value="Galactose mutarotase-like"/>
    <property type="match status" value="1"/>
</dbReference>
<evidence type="ECO:0000313" key="7">
    <source>
        <dbReference type="EMBL" id="QEC71626.1"/>
    </source>
</evidence>
<dbReference type="Proteomes" id="UP000321291">
    <property type="component" value="Chromosome"/>
</dbReference>
<evidence type="ECO:0000256" key="1">
    <source>
        <dbReference type="ARBA" id="ARBA00007806"/>
    </source>
</evidence>
<dbReference type="OrthoDB" id="176168at2"/>
<dbReference type="Gene3D" id="3.20.20.80">
    <property type="entry name" value="Glycosidases"/>
    <property type="match status" value="1"/>
</dbReference>
<dbReference type="Pfam" id="PF13802">
    <property type="entry name" value="Gal_mutarotas_2"/>
    <property type="match status" value="1"/>
</dbReference>
<feature type="domain" description="Glycoside hydrolase family 31 N-terminal" evidence="4">
    <location>
        <begin position="44"/>
        <end position="204"/>
    </location>
</feature>
<evidence type="ECO:0000313" key="8">
    <source>
        <dbReference type="Proteomes" id="UP000321291"/>
    </source>
</evidence>
<proteinExistence type="inferred from homology"/>
<feature type="domain" description="Glycosyl hydrolase family 31 C-terminal" evidence="6">
    <location>
        <begin position="585"/>
        <end position="670"/>
    </location>
</feature>
<evidence type="ECO:0000259" key="3">
    <source>
        <dbReference type="Pfam" id="PF01055"/>
    </source>
</evidence>
<sequence length="784" mass="89876">MKTFCTAVILMALGLIVYNQQLHGQTVHFKTANGIKAVVNGINVELEIYNPGIIRVIKYPKGSGFQKRSLAVVKNPDTKVPRRIRITDSSILLETSRLKVILNKKTGKISFCKLDNDLLLSEMDNGAVFKPVKDGGVATFDVKQSFLLEKNEVIYGLGQQQNGHLNQRDQKNLLVQGNTKVAIPFFQSISGYGIYWDNYGPTLFTDDKEETSFDSKVGNGMDYYFMQGDNGDSIVAQMRFLTGKVPMLPLWVYGYSQSKERYKTQFELMDVVKKYRALHVPLDGIIQDWQYWGKDSNWNAMRFDHTTYPRPKAMIDSVHQLNAHIFVVAWPGFGPKTRQYSEFKKRGMLLNFDTWPPKSGAKVYDVYDPTARDIYWRYLNKGVFSLGVDAWWLDSSEPDHLNERNSDFDQKTYLGVYRKVRNAFPLEHIKGVYDHQRATTSAKRVVILTRSAFAGQQRFASNTWSGDVTSSWESFRKQIPAGLNFSMTGLPYWNTDIGGFFANSYIKGGGAKNPEFQELYTRWLQFGTFMPMMRSHGTAIPREIYQFGSKGDTIYDVLEKFIKLRYSLLPYIYSTAWQVTNNNQSFMRALAIDFKQDKNVYDIGDEYMFGSSFLVAPVTKKDAKTQQVYLPADASWYDFWTGVLVKGGKYINRATPIGIMPLYVKAGTIMPWGPDVQYATEKKWDNLEIRIYPGADADFTLYEDENDNYDYEKGLYTTINFHWNDNQHTLIIGNKSGHFPGMLNTRKFRVVLMKHKGGSSVKLTKNVDKVINYNGEKIQVNLSF</sequence>
<dbReference type="EMBL" id="CP042434">
    <property type="protein sequence ID" value="QEC71626.1"/>
    <property type="molecule type" value="Genomic_DNA"/>
</dbReference>
<dbReference type="KEGG" id="agi:FSB73_08065"/>
<dbReference type="PANTHER" id="PTHR43863:SF2">
    <property type="entry name" value="MALTASE-GLUCOAMYLASE"/>
    <property type="match status" value="1"/>
</dbReference>
<keyword evidence="2" id="KW-0378">Hydrolase</keyword>
<dbReference type="GO" id="GO:0005975">
    <property type="term" value="P:carbohydrate metabolic process"/>
    <property type="evidence" value="ECO:0007669"/>
    <property type="project" value="InterPro"/>
</dbReference>
<gene>
    <name evidence="7" type="ORF">FSB73_08065</name>
</gene>
<dbReference type="SUPFAM" id="SSF51011">
    <property type="entry name" value="Glycosyl hydrolase domain"/>
    <property type="match status" value="1"/>
</dbReference>
<dbReference type="Pfam" id="PF17137">
    <property type="entry name" value="DUF5110"/>
    <property type="match status" value="1"/>
</dbReference>
<dbReference type="InterPro" id="IPR033403">
    <property type="entry name" value="DUF5110"/>
</dbReference>
<dbReference type="InterPro" id="IPR048395">
    <property type="entry name" value="Glyco_hydro_31_C"/>
</dbReference>
<dbReference type="GO" id="GO:0030246">
    <property type="term" value="F:carbohydrate binding"/>
    <property type="evidence" value="ECO:0007669"/>
    <property type="project" value="InterPro"/>
</dbReference>
<accession>A0A5B8VM06</accession>
<dbReference type="CDD" id="cd06591">
    <property type="entry name" value="GH31_xylosidase_XylS"/>
    <property type="match status" value="1"/>
</dbReference>
<dbReference type="InterPro" id="IPR051816">
    <property type="entry name" value="Glycosyl_Hydrolase_31"/>
</dbReference>
<dbReference type="Pfam" id="PF01055">
    <property type="entry name" value="Glyco_hydro_31_2nd"/>
    <property type="match status" value="1"/>
</dbReference>
<reference evidence="7 8" key="1">
    <citation type="journal article" date="2017" name="Int. J. Syst. Evol. Microbiol.">
        <title>Arachidicoccus ginsenosidivorans sp. nov., with ginsenoside-converting activity isolated from ginseng cultivating soil.</title>
        <authorList>
            <person name="Siddiqi M.Z."/>
            <person name="Aslam Z."/>
            <person name="Im W.T."/>
        </authorList>
    </citation>
    <scope>NUCLEOTIDE SEQUENCE [LARGE SCALE GENOMIC DNA]</scope>
    <source>
        <strain evidence="7 8">Gsoil 809</strain>
    </source>
</reference>
<organism evidence="7 8">
    <name type="scientific">Arachidicoccus ginsenosidivorans</name>
    <dbReference type="NCBI Taxonomy" id="496057"/>
    <lineage>
        <taxon>Bacteria</taxon>
        <taxon>Pseudomonadati</taxon>
        <taxon>Bacteroidota</taxon>
        <taxon>Chitinophagia</taxon>
        <taxon>Chitinophagales</taxon>
        <taxon>Chitinophagaceae</taxon>
        <taxon>Arachidicoccus</taxon>
    </lineage>
</organism>
<dbReference type="InterPro" id="IPR000322">
    <property type="entry name" value="Glyco_hydro_31_TIM"/>
</dbReference>
<evidence type="ECO:0000259" key="6">
    <source>
        <dbReference type="Pfam" id="PF21365"/>
    </source>
</evidence>
<dbReference type="Pfam" id="PF21365">
    <property type="entry name" value="Glyco_hydro_31_3rd"/>
    <property type="match status" value="1"/>
</dbReference>
<dbReference type="InterPro" id="IPR013780">
    <property type="entry name" value="Glyco_hydro_b"/>
</dbReference>
<dbReference type="AlphaFoldDB" id="A0A5B8VM06"/>
<dbReference type="PANTHER" id="PTHR43863">
    <property type="entry name" value="HYDROLASE, PUTATIVE (AFU_ORTHOLOGUE AFUA_1G03140)-RELATED"/>
    <property type="match status" value="1"/>
</dbReference>
<name>A0A5B8VM06_9BACT</name>
<dbReference type="Gene3D" id="2.60.40.1760">
    <property type="entry name" value="glycosyl hydrolase (family 31)"/>
    <property type="match status" value="1"/>
</dbReference>
<evidence type="ECO:0000259" key="5">
    <source>
        <dbReference type="Pfam" id="PF17137"/>
    </source>
</evidence>
<dbReference type="RefSeq" id="WP_146781003.1">
    <property type="nucleotide sequence ID" value="NZ_CP042434.1"/>
</dbReference>
<evidence type="ECO:0000256" key="2">
    <source>
        <dbReference type="RuleBase" id="RU361185"/>
    </source>
</evidence>
<dbReference type="Gene3D" id="2.60.40.1180">
    <property type="entry name" value="Golgi alpha-mannosidase II"/>
    <property type="match status" value="2"/>
</dbReference>